<dbReference type="RefSeq" id="WP_183648010.1">
    <property type="nucleotide sequence ID" value="NZ_BAAAXX010000087.1"/>
</dbReference>
<evidence type="ECO:0000313" key="2">
    <source>
        <dbReference type="Proteomes" id="UP000579945"/>
    </source>
</evidence>
<dbReference type="GeneID" id="95389739"/>
<name>A0A7W5VGN2_9ACTN</name>
<dbReference type="AlphaFoldDB" id="A0A7W5VGN2"/>
<dbReference type="EMBL" id="JACIBV010000001">
    <property type="protein sequence ID" value="MBB3727442.1"/>
    <property type="molecule type" value="Genomic_DNA"/>
</dbReference>
<evidence type="ECO:0000313" key="1">
    <source>
        <dbReference type="EMBL" id="MBB3727442.1"/>
    </source>
</evidence>
<keyword evidence="2" id="KW-1185">Reference proteome</keyword>
<accession>A0A7W5VGN2</accession>
<reference evidence="1 2" key="1">
    <citation type="submission" date="2020-08" db="EMBL/GenBank/DDBJ databases">
        <title>Sequencing the genomes of 1000 actinobacteria strains.</title>
        <authorList>
            <person name="Klenk H.-P."/>
        </authorList>
    </citation>
    <scope>NUCLEOTIDE SEQUENCE [LARGE SCALE GENOMIC DNA]</scope>
    <source>
        <strain evidence="1 2">DSM 44320</strain>
    </source>
</reference>
<comment type="caution">
    <text evidence="1">The sequence shown here is derived from an EMBL/GenBank/DDBJ whole genome shotgun (WGS) entry which is preliminary data.</text>
</comment>
<protein>
    <submittedName>
        <fullName evidence="1">Uncharacterized protein</fullName>
    </submittedName>
</protein>
<organism evidence="1 2">
    <name type="scientific">Nonomuraea dietziae</name>
    <dbReference type="NCBI Taxonomy" id="65515"/>
    <lineage>
        <taxon>Bacteria</taxon>
        <taxon>Bacillati</taxon>
        <taxon>Actinomycetota</taxon>
        <taxon>Actinomycetes</taxon>
        <taxon>Streptosporangiales</taxon>
        <taxon>Streptosporangiaceae</taxon>
        <taxon>Nonomuraea</taxon>
    </lineage>
</organism>
<gene>
    <name evidence="1" type="ORF">FHR33_003302</name>
</gene>
<sequence>MKYVDLDASMTLPGGEVIDGVISPVEYLKRLPEFADALPAGARTFAADPQHYDFHGPRCVKDLNLERISFDKTDGETSMELMFRHNCWKHEEDLIIRYEGVSDYGLDIAAPSGIEPRSVVILDEILPHPDGCSHEIALRPGAITVVCRDLTATWVEADCPDKP</sequence>
<dbReference type="Proteomes" id="UP000579945">
    <property type="component" value="Unassembled WGS sequence"/>
</dbReference>
<proteinExistence type="predicted"/>